<gene>
    <name evidence="11" type="ORF">WICANDRAFT_65071</name>
</gene>
<dbReference type="AlphaFoldDB" id="A0A1E3NX56"/>
<sequence>MGRGALILIEGLDRAGKTTQTGRLVDKLRSNGRDVELLKFPDRSTPIGKLINSYLVDKSFELSDESAHLLFSANRWELANSIKSKLREGKTLVLDRYVYSGVAYTAAKGLDRQWSLNPDIGLPKPDLTIFLNLNDSSDRSGFGDERYEVKEFQLKVKHQFELFFNEPNWETIVVDGKNIEQVESEIWAIMNEKVLNVEFGDEIGVF</sequence>
<dbReference type="Proteomes" id="UP000094112">
    <property type="component" value="Unassembled WGS sequence"/>
</dbReference>
<reference evidence="11 12" key="1">
    <citation type="journal article" date="2016" name="Proc. Natl. Acad. Sci. U.S.A.">
        <title>Comparative genomics of biotechnologically important yeasts.</title>
        <authorList>
            <person name="Riley R."/>
            <person name="Haridas S."/>
            <person name="Wolfe K.H."/>
            <person name="Lopes M.R."/>
            <person name="Hittinger C.T."/>
            <person name="Goeker M."/>
            <person name="Salamov A.A."/>
            <person name="Wisecaver J.H."/>
            <person name="Long T.M."/>
            <person name="Calvey C.H."/>
            <person name="Aerts A.L."/>
            <person name="Barry K.W."/>
            <person name="Choi C."/>
            <person name="Clum A."/>
            <person name="Coughlan A.Y."/>
            <person name="Deshpande S."/>
            <person name="Douglass A.P."/>
            <person name="Hanson S.J."/>
            <person name="Klenk H.-P."/>
            <person name="LaButti K.M."/>
            <person name="Lapidus A."/>
            <person name="Lindquist E.A."/>
            <person name="Lipzen A.M."/>
            <person name="Meier-Kolthoff J.P."/>
            <person name="Ohm R.A."/>
            <person name="Otillar R.P."/>
            <person name="Pangilinan J.L."/>
            <person name="Peng Y."/>
            <person name="Rokas A."/>
            <person name="Rosa C.A."/>
            <person name="Scheuner C."/>
            <person name="Sibirny A.A."/>
            <person name="Slot J.C."/>
            <person name="Stielow J.B."/>
            <person name="Sun H."/>
            <person name="Kurtzman C.P."/>
            <person name="Blackwell M."/>
            <person name="Grigoriev I.V."/>
            <person name="Jeffries T.W."/>
        </authorList>
    </citation>
    <scope>NUCLEOTIDE SEQUENCE [LARGE SCALE GENOMIC DNA]</scope>
    <source>
        <strain evidence="12">ATCC 58044 / CBS 1984 / NCYC 433 / NRRL Y-366-8</strain>
    </source>
</reference>
<evidence type="ECO:0000256" key="4">
    <source>
        <dbReference type="ARBA" id="ARBA00017144"/>
    </source>
</evidence>
<keyword evidence="9" id="KW-0067">ATP-binding</keyword>
<dbReference type="STRING" id="683960.A0A1E3NX56"/>
<dbReference type="InterPro" id="IPR027417">
    <property type="entry name" value="P-loop_NTPase"/>
</dbReference>
<evidence type="ECO:0000256" key="5">
    <source>
        <dbReference type="ARBA" id="ARBA00022679"/>
    </source>
</evidence>
<keyword evidence="12" id="KW-1185">Reference proteome</keyword>
<organism evidence="11 12">
    <name type="scientific">Wickerhamomyces anomalus (strain ATCC 58044 / CBS 1984 / NCYC 433 / NRRL Y-366-8)</name>
    <name type="common">Yeast</name>
    <name type="synonym">Hansenula anomala</name>
    <dbReference type="NCBI Taxonomy" id="683960"/>
    <lineage>
        <taxon>Eukaryota</taxon>
        <taxon>Fungi</taxon>
        <taxon>Dikarya</taxon>
        <taxon>Ascomycota</taxon>
        <taxon>Saccharomycotina</taxon>
        <taxon>Saccharomycetes</taxon>
        <taxon>Phaffomycetales</taxon>
        <taxon>Wickerhamomycetaceae</taxon>
        <taxon>Wickerhamomyces</taxon>
    </lineage>
</organism>
<keyword evidence="8" id="KW-0418">Kinase</keyword>
<keyword evidence="5" id="KW-0808">Transferase</keyword>
<feature type="domain" description="Thymidylate kinase-like" evidence="10">
    <location>
        <begin position="9"/>
        <end position="186"/>
    </location>
</feature>
<dbReference type="GO" id="GO:0005829">
    <property type="term" value="C:cytosol"/>
    <property type="evidence" value="ECO:0007669"/>
    <property type="project" value="TreeGrafter"/>
</dbReference>
<dbReference type="GO" id="GO:0004798">
    <property type="term" value="F:dTMP kinase activity"/>
    <property type="evidence" value="ECO:0007669"/>
    <property type="project" value="UniProtKB-EC"/>
</dbReference>
<evidence type="ECO:0000256" key="6">
    <source>
        <dbReference type="ARBA" id="ARBA00022727"/>
    </source>
</evidence>
<evidence type="ECO:0000259" key="10">
    <source>
        <dbReference type="Pfam" id="PF02223"/>
    </source>
</evidence>
<comment type="similarity">
    <text evidence="2">Belongs to the thymidylate kinase family.</text>
</comment>
<proteinExistence type="inferred from homology"/>
<keyword evidence="7" id="KW-0547">Nucleotide-binding</keyword>
<evidence type="ECO:0000256" key="1">
    <source>
        <dbReference type="ARBA" id="ARBA00004992"/>
    </source>
</evidence>
<dbReference type="CDD" id="cd01672">
    <property type="entry name" value="TMPK"/>
    <property type="match status" value="1"/>
</dbReference>
<protein>
    <recommendedName>
        <fullName evidence="4">Thymidylate kinase</fullName>
        <ecNumber evidence="3">2.7.4.9</ecNumber>
    </recommendedName>
</protein>
<name>A0A1E3NX56_WICAA</name>
<dbReference type="GO" id="GO:0006227">
    <property type="term" value="P:dUDP biosynthetic process"/>
    <property type="evidence" value="ECO:0007669"/>
    <property type="project" value="EnsemblFungi"/>
</dbReference>
<dbReference type="GO" id="GO:0006233">
    <property type="term" value="P:dTDP biosynthetic process"/>
    <property type="evidence" value="ECO:0007669"/>
    <property type="project" value="EnsemblFungi"/>
</dbReference>
<comment type="pathway">
    <text evidence="1">Pyrimidine metabolism; dTTP biosynthesis.</text>
</comment>
<dbReference type="Gene3D" id="3.40.50.300">
    <property type="entry name" value="P-loop containing nucleotide triphosphate hydrolases"/>
    <property type="match status" value="1"/>
</dbReference>
<dbReference type="GO" id="GO:0005524">
    <property type="term" value="F:ATP binding"/>
    <property type="evidence" value="ECO:0007669"/>
    <property type="project" value="UniProtKB-KW"/>
</dbReference>
<dbReference type="GO" id="GO:0005634">
    <property type="term" value="C:nucleus"/>
    <property type="evidence" value="ECO:0007669"/>
    <property type="project" value="EnsemblFungi"/>
</dbReference>
<accession>A0A1E3NX56</accession>
<evidence type="ECO:0000256" key="7">
    <source>
        <dbReference type="ARBA" id="ARBA00022741"/>
    </source>
</evidence>
<dbReference type="RefSeq" id="XP_019036931.1">
    <property type="nucleotide sequence ID" value="XM_019183855.1"/>
</dbReference>
<dbReference type="NCBIfam" id="TIGR00041">
    <property type="entry name" value="DTMP_kinase"/>
    <property type="match status" value="1"/>
</dbReference>
<dbReference type="InterPro" id="IPR039430">
    <property type="entry name" value="Thymidylate_kin-like_dom"/>
</dbReference>
<dbReference type="InterPro" id="IPR018095">
    <property type="entry name" value="Thymidylate_kin_CS"/>
</dbReference>
<dbReference type="GO" id="GO:0120136">
    <property type="term" value="F:dUMP kinase activity"/>
    <property type="evidence" value="ECO:0007669"/>
    <property type="project" value="EnsemblFungi"/>
</dbReference>
<dbReference type="OrthoDB" id="425602at2759"/>
<evidence type="ECO:0000313" key="11">
    <source>
        <dbReference type="EMBL" id="ODQ57724.1"/>
    </source>
</evidence>
<dbReference type="EMBL" id="KV454213">
    <property type="protein sequence ID" value="ODQ57724.1"/>
    <property type="molecule type" value="Genomic_DNA"/>
</dbReference>
<dbReference type="GeneID" id="30201101"/>
<dbReference type="GO" id="GO:0004550">
    <property type="term" value="F:nucleoside diphosphate kinase activity"/>
    <property type="evidence" value="ECO:0007669"/>
    <property type="project" value="EnsemblFungi"/>
</dbReference>
<evidence type="ECO:0000313" key="12">
    <source>
        <dbReference type="Proteomes" id="UP000094112"/>
    </source>
</evidence>
<evidence type="ECO:0000256" key="9">
    <source>
        <dbReference type="ARBA" id="ARBA00022840"/>
    </source>
</evidence>
<dbReference type="InterPro" id="IPR018094">
    <property type="entry name" value="Thymidylate_kinase"/>
</dbReference>
<dbReference type="GO" id="GO:0006235">
    <property type="term" value="P:dTTP biosynthetic process"/>
    <property type="evidence" value="ECO:0007669"/>
    <property type="project" value="EnsemblFungi"/>
</dbReference>
<dbReference type="FunFam" id="3.40.50.300:FF:000679">
    <property type="entry name" value="Thymidylate kinase"/>
    <property type="match status" value="1"/>
</dbReference>
<dbReference type="Pfam" id="PF02223">
    <property type="entry name" value="Thymidylate_kin"/>
    <property type="match status" value="1"/>
</dbReference>
<keyword evidence="6" id="KW-0545">Nucleotide biosynthesis</keyword>
<dbReference type="HAMAP" id="MF_00165">
    <property type="entry name" value="Thymidylate_kinase"/>
    <property type="match status" value="1"/>
</dbReference>
<evidence type="ECO:0000256" key="3">
    <source>
        <dbReference type="ARBA" id="ARBA00012980"/>
    </source>
</evidence>
<dbReference type="PANTHER" id="PTHR10344:SF1">
    <property type="entry name" value="THYMIDYLATE KINASE"/>
    <property type="match status" value="1"/>
</dbReference>
<evidence type="ECO:0000256" key="8">
    <source>
        <dbReference type="ARBA" id="ARBA00022777"/>
    </source>
</evidence>
<dbReference type="PROSITE" id="PS01331">
    <property type="entry name" value="THYMIDYLATE_KINASE"/>
    <property type="match status" value="1"/>
</dbReference>
<dbReference type="PANTHER" id="PTHR10344">
    <property type="entry name" value="THYMIDYLATE KINASE"/>
    <property type="match status" value="1"/>
</dbReference>
<dbReference type="SUPFAM" id="SSF52540">
    <property type="entry name" value="P-loop containing nucleoside triphosphate hydrolases"/>
    <property type="match status" value="1"/>
</dbReference>
<dbReference type="EC" id="2.7.4.9" evidence="3"/>
<evidence type="ECO:0000256" key="2">
    <source>
        <dbReference type="ARBA" id="ARBA00009776"/>
    </source>
</evidence>